<proteinExistence type="predicted"/>
<sequence>MIPGGAFLMRVARSCAEAEMHMTVIQALTGKSQHEICKVLFSWPGSLEDIERHVRATGKLPRICEGDE</sequence>
<dbReference type="EMBL" id="MT142214">
    <property type="protein sequence ID" value="QJA76255.1"/>
    <property type="molecule type" value="Genomic_DNA"/>
</dbReference>
<dbReference type="EMBL" id="MT143277">
    <property type="protein sequence ID" value="QJA94988.1"/>
    <property type="molecule type" value="Genomic_DNA"/>
</dbReference>
<gene>
    <name evidence="1" type="ORF">MM415A01546_0009</name>
    <name evidence="2" type="ORF">MM415B03685_0005</name>
</gene>
<organism evidence="2">
    <name type="scientific">viral metagenome</name>
    <dbReference type="NCBI Taxonomy" id="1070528"/>
    <lineage>
        <taxon>unclassified sequences</taxon>
        <taxon>metagenomes</taxon>
        <taxon>organismal metagenomes</taxon>
    </lineage>
</organism>
<dbReference type="AlphaFoldDB" id="A0A6M3LQ32"/>
<protein>
    <submittedName>
        <fullName evidence="2">Uncharacterized protein</fullName>
    </submittedName>
</protein>
<evidence type="ECO:0000313" key="2">
    <source>
        <dbReference type="EMBL" id="QJA94988.1"/>
    </source>
</evidence>
<accession>A0A6M3LQ32</accession>
<name>A0A6M3LQ32_9ZZZZ</name>
<reference evidence="2" key="1">
    <citation type="submission" date="2020-03" db="EMBL/GenBank/DDBJ databases">
        <title>The deep terrestrial virosphere.</title>
        <authorList>
            <person name="Holmfeldt K."/>
            <person name="Nilsson E."/>
            <person name="Simone D."/>
            <person name="Lopez-Fernandez M."/>
            <person name="Wu X."/>
            <person name="de Brujin I."/>
            <person name="Lundin D."/>
            <person name="Andersson A."/>
            <person name="Bertilsson S."/>
            <person name="Dopson M."/>
        </authorList>
    </citation>
    <scope>NUCLEOTIDE SEQUENCE</scope>
    <source>
        <strain evidence="1">MM415A01546</strain>
        <strain evidence="2">MM415B03685</strain>
    </source>
</reference>
<evidence type="ECO:0000313" key="1">
    <source>
        <dbReference type="EMBL" id="QJA76255.1"/>
    </source>
</evidence>